<reference evidence="3" key="1">
    <citation type="submission" date="2020-08" db="EMBL/GenBank/DDBJ databases">
        <title>Genome sequencing and assembly of the red palm weevil Rhynchophorus ferrugineus.</title>
        <authorList>
            <person name="Dias G.B."/>
            <person name="Bergman C.M."/>
            <person name="Manee M."/>
        </authorList>
    </citation>
    <scope>NUCLEOTIDE SEQUENCE</scope>
    <source>
        <strain evidence="3">AA-2017</strain>
        <tissue evidence="3">Whole larva</tissue>
    </source>
</reference>
<dbReference type="Gene3D" id="2.60.40.10">
    <property type="entry name" value="Immunoglobulins"/>
    <property type="match status" value="1"/>
</dbReference>
<organism evidence="3 4">
    <name type="scientific">Rhynchophorus ferrugineus</name>
    <name type="common">Red palm weevil</name>
    <name type="synonym">Curculio ferrugineus</name>
    <dbReference type="NCBI Taxonomy" id="354439"/>
    <lineage>
        <taxon>Eukaryota</taxon>
        <taxon>Metazoa</taxon>
        <taxon>Ecdysozoa</taxon>
        <taxon>Arthropoda</taxon>
        <taxon>Hexapoda</taxon>
        <taxon>Insecta</taxon>
        <taxon>Pterygota</taxon>
        <taxon>Neoptera</taxon>
        <taxon>Endopterygota</taxon>
        <taxon>Coleoptera</taxon>
        <taxon>Polyphaga</taxon>
        <taxon>Cucujiformia</taxon>
        <taxon>Curculionidae</taxon>
        <taxon>Dryophthorinae</taxon>
        <taxon>Rhynchophorus</taxon>
    </lineage>
</organism>
<dbReference type="InterPro" id="IPR007110">
    <property type="entry name" value="Ig-like_dom"/>
</dbReference>
<dbReference type="EMBL" id="JAACXV010000097">
    <property type="protein sequence ID" value="KAF7283580.1"/>
    <property type="molecule type" value="Genomic_DNA"/>
</dbReference>
<evidence type="ECO:0000313" key="3">
    <source>
        <dbReference type="EMBL" id="KAF7283580.1"/>
    </source>
</evidence>
<dbReference type="PROSITE" id="PS50835">
    <property type="entry name" value="IG_LIKE"/>
    <property type="match status" value="1"/>
</dbReference>
<dbReference type="OrthoDB" id="196393at2759"/>
<proteinExistence type="predicted"/>
<comment type="caution">
    <text evidence="3">The sequence shown here is derived from an EMBL/GenBank/DDBJ whole genome shotgun (WGS) entry which is preliminary data.</text>
</comment>
<feature type="domain" description="Ig-like" evidence="2">
    <location>
        <begin position="42"/>
        <end position="122"/>
    </location>
</feature>
<gene>
    <name evidence="3" type="ORF">GWI33_023372</name>
</gene>
<dbReference type="AlphaFoldDB" id="A0A834IN33"/>
<dbReference type="PANTHER" id="PTHR21261:SF6">
    <property type="entry name" value="BEATEN PATH IIA-RELATED"/>
    <property type="match status" value="1"/>
</dbReference>
<keyword evidence="4" id="KW-1185">Reference proteome</keyword>
<protein>
    <recommendedName>
        <fullName evidence="2">Ig-like domain-containing protein</fullName>
    </recommendedName>
</protein>
<accession>A0A834IN33</accession>
<dbReference type="InterPro" id="IPR013783">
    <property type="entry name" value="Ig-like_fold"/>
</dbReference>
<dbReference type="FunFam" id="2.60.40.10:FF:000437">
    <property type="entry name" value="Beat-IIIc, isoform A"/>
    <property type="match status" value="1"/>
</dbReference>
<feature type="signal peptide" evidence="1">
    <location>
        <begin position="1"/>
        <end position="22"/>
    </location>
</feature>
<dbReference type="Proteomes" id="UP000625711">
    <property type="component" value="Unassembled WGS sequence"/>
</dbReference>
<sequence>MVLNYLTVCVLVLFLELEDVISLKDVKLTIEPQIVQYRNHSTIKCTYDLEEDTLYSVKWYRGQYEFYRFTPRDTPSQKVFPAWGIHVDESSSNSTQVVIRDIDFNLSGNFSCEVTTDVPHIATGIDTQWMMVIQLPEFSPTISVGRELLDVGNVLRANCSSPPSRPPVTLQFKLNDLMVAQNDYYPFRKAHERSWSDLFLELPLNEIHFDEEGRLILRCIAFLPDVYYDEVELELASARKPIPQRVSGDPNSVMVVLPTKGLTFLLSSYILLHNLQSKRN</sequence>
<evidence type="ECO:0000313" key="4">
    <source>
        <dbReference type="Proteomes" id="UP000625711"/>
    </source>
</evidence>
<name>A0A834IN33_RHYFE</name>
<evidence type="ECO:0000259" key="2">
    <source>
        <dbReference type="PROSITE" id="PS50835"/>
    </source>
</evidence>
<dbReference type="PANTHER" id="PTHR21261">
    <property type="entry name" value="BEAT PROTEIN"/>
    <property type="match status" value="1"/>
</dbReference>
<dbReference type="SUPFAM" id="SSF48726">
    <property type="entry name" value="Immunoglobulin"/>
    <property type="match status" value="1"/>
</dbReference>
<evidence type="ECO:0000256" key="1">
    <source>
        <dbReference type="SAM" id="SignalP"/>
    </source>
</evidence>
<keyword evidence="1" id="KW-0732">Signal</keyword>
<dbReference type="InterPro" id="IPR036179">
    <property type="entry name" value="Ig-like_dom_sf"/>
</dbReference>
<feature type="chain" id="PRO_5032971569" description="Ig-like domain-containing protein" evidence="1">
    <location>
        <begin position="23"/>
        <end position="280"/>
    </location>
</feature>